<evidence type="ECO:0000313" key="1">
    <source>
        <dbReference type="EMBL" id="SDK49915.1"/>
    </source>
</evidence>
<keyword evidence="2" id="KW-1185">Reference proteome</keyword>
<organism evidence="1 2">
    <name type="scientific">Glycomyces sambucus</name>
    <dbReference type="NCBI Taxonomy" id="380244"/>
    <lineage>
        <taxon>Bacteria</taxon>
        <taxon>Bacillati</taxon>
        <taxon>Actinomycetota</taxon>
        <taxon>Actinomycetes</taxon>
        <taxon>Glycomycetales</taxon>
        <taxon>Glycomycetaceae</taxon>
        <taxon>Glycomyces</taxon>
    </lineage>
</organism>
<protein>
    <submittedName>
        <fullName evidence="1">Uncharacterized protein</fullName>
    </submittedName>
</protein>
<evidence type="ECO:0000313" key="2">
    <source>
        <dbReference type="Proteomes" id="UP000198662"/>
    </source>
</evidence>
<dbReference type="Proteomes" id="UP000198662">
    <property type="component" value="Unassembled WGS sequence"/>
</dbReference>
<gene>
    <name evidence="1" type="ORF">SAMN05216298_0287</name>
</gene>
<reference evidence="2" key="1">
    <citation type="submission" date="2016-10" db="EMBL/GenBank/DDBJ databases">
        <authorList>
            <person name="Varghese N."/>
            <person name="Submissions S."/>
        </authorList>
    </citation>
    <scope>NUCLEOTIDE SEQUENCE [LARGE SCALE GENOMIC DNA]</scope>
    <source>
        <strain evidence="2">CGMCC 4.3147</strain>
    </source>
</reference>
<dbReference type="EMBL" id="FNGF01000001">
    <property type="protein sequence ID" value="SDK49915.1"/>
    <property type="molecule type" value="Genomic_DNA"/>
</dbReference>
<dbReference type="STRING" id="380244.SAMN05216298_0287"/>
<dbReference type="AlphaFoldDB" id="A0A1G9CEQ6"/>
<name>A0A1G9CEQ6_9ACTN</name>
<sequence>MLGTDLELPMPGAPSDIWTARRRALSAVLGQRDRICSDLYRRAIDTLGESPLSAVALMTASHCLRELVNRLPGVLGAAPSHSGTDLKLAARRLALVWRDHREPLVRAAEDGGNAPVENLAAVIERIDPVVHAYNAGGESAKAKRSAVALGHSKDLDNPTVLSFKAATDFFEEFRHPQSGAADWPTEVDSLLPELLVIETAIEGRIGNFFAIVDDLNLLLPHANSRDDATGVWSEPSEDLFREVISRIGNLKHRSIFFAGLQNPRWALKLCNAGALDPPPPEEPDEDVPSYTPWPAGPYLILAAAEAPEAVTSALLRTSAKTDAHEVQRILVAAGKKLPP</sequence>
<proteinExistence type="predicted"/>
<accession>A0A1G9CEQ6</accession>